<sequence length="800" mass="93305">MITNTELQQKGNQFPNKVVDFKKDADILYFTTQNEVILQLTVLRDSVIRFRFGTGGVFEPDFSYAIDEDGIRGYNHLELKEDDTYYFVHTAKLKIRIEKNSLQTSIFDTDGNLINEDELGFHFEESFEYGGNIVKMSKKAQHAESYYGLGDKPMHSNLRGKRVHNWATDQYAFAKDQDPIYKSVPFYIGLTQKRAYGIFFDNTFKTFFDFCQERMGVTSFWAQGGEMNYYFIYGPEMADVVGSYTNLTGVPELPPLWALGYHQCKWSYFPESNVKAIANKFRELKIPCDGIYLDIDYMDGWRCFTWNKDYFPDPKRMVKELADDGFKTVVIIDPGIKIDKDYWVYQEGIENDYFCKRADGPYMKGKVWPGECNFPDYTNPEVRDWWAGLFKELIQEVGVKGVWNDMNEPAVMEVPGKTFPADVRHNYDGHPCSHNKAHNVYGTQMARATYEGVKKFAYPKRPFVITRSAYSGAQRYTSSWTGDNIASWEHLWVANIQVQRMCISGMSFTGTDIGGFAEQPTGELYARWIQLGVFHPFCRTHSSGHHGDQEPWTFDEGVTDIARKFISLRYRLLPYLYTMFYEYIKKGTPLLKPLVYFDQEDAQTHYRTDEFIFGHHILVCPILEPNAKGRRMYVPRGEWYNYWTKTPVKGGKEQWVDADIDEIPMFVKEGTILPKYPIQQYVGELEIEQVELEVYYGLGKNASKLYEDAQDGYDYKKDRYSYRTFKMVGREKDWIIQQHKRGDFITTYDTFRIHLIGLPFEITTIELDNEVISMEDVQFDQKACALIIKKDFTELHLSGI</sequence>
<evidence type="ECO:0000259" key="5">
    <source>
        <dbReference type="Pfam" id="PF01055"/>
    </source>
</evidence>
<dbReference type="GO" id="GO:0030246">
    <property type="term" value="F:carbohydrate binding"/>
    <property type="evidence" value="ECO:0007669"/>
    <property type="project" value="InterPro"/>
</dbReference>
<dbReference type="GO" id="GO:0005975">
    <property type="term" value="P:carbohydrate metabolic process"/>
    <property type="evidence" value="ECO:0007669"/>
    <property type="project" value="InterPro"/>
</dbReference>
<dbReference type="OrthoDB" id="176168at2"/>
<dbReference type="KEGG" id="ddo:I597_2624"/>
<accession>A0A0A2H5Q1</accession>
<dbReference type="PROSITE" id="PS00129">
    <property type="entry name" value="GLYCOSYL_HYDROL_F31_1"/>
    <property type="match status" value="1"/>
</dbReference>
<dbReference type="GO" id="GO:0004553">
    <property type="term" value="F:hydrolase activity, hydrolyzing O-glycosyl compounds"/>
    <property type="evidence" value="ECO:0007669"/>
    <property type="project" value="InterPro"/>
</dbReference>
<dbReference type="Gene3D" id="2.60.40.1180">
    <property type="entry name" value="Golgi alpha-mannosidase II"/>
    <property type="match status" value="2"/>
</dbReference>
<dbReference type="PANTHER" id="PTHR22762">
    <property type="entry name" value="ALPHA-GLUCOSIDASE"/>
    <property type="match status" value="1"/>
</dbReference>
<dbReference type="Proteomes" id="UP000030140">
    <property type="component" value="Unassembled WGS sequence"/>
</dbReference>
<dbReference type="InterPro" id="IPR017853">
    <property type="entry name" value="GH"/>
</dbReference>
<comment type="similarity">
    <text evidence="1 4">Belongs to the glycosyl hydrolase 31 family.</text>
</comment>
<evidence type="ECO:0000259" key="6">
    <source>
        <dbReference type="Pfam" id="PF13802"/>
    </source>
</evidence>
<dbReference type="Pfam" id="PF13802">
    <property type="entry name" value="Gal_mutarotas_2"/>
    <property type="match status" value="1"/>
</dbReference>
<protein>
    <submittedName>
        <fullName evidence="9">Glycosyl hydrolase</fullName>
    </submittedName>
</protein>
<name>A0A0A2H5Q1_9FLAO</name>
<dbReference type="Gene3D" id="3.20.20.80">
    <property type="entry name" value="Glycosidases"/>
    <property type="match status" value="2"/>
</dbReference>
<dbReference type="PANTHER" id="PTHR22762:SF120">
    <property type="entry name" value="HETEROGLYCAN GLUCOSIDASE 1"/>
    <property type="match status" value="1"/>
</dbReference>
<dbReference type="CDD" id="cd14752">
    <property type="entry name" value="GH31_N"/>
    <property type="match status" value="1"/>
</dbReference>
<dbReference type="CDD" id="cd06604">
    <property type="entry name" value="GH31_glucosidase_II_MalA"/>
    <property type="match status" value="1"/>
</dbReference>
<dbReference type="InterPro" id="IPR013780">
    <property type="entry name" value="Glyco_hydro_b"/>
</dbReference>
<dbReference type="InterPro" id="IPR030458">
    <property type="entry name" value="Glyco_hydro_31_AS"/>
</dbReference>
<dbReference type="SUPFAM" id="SSF51011">
    <property type="entry name" value="Glycosyl hydrolase domain"/>
    <property type="match status" value="1"/>
</dbReference>
<dbReference type="InterPro" id="IPR048395">
    <property type="entry name" value="Glyco_hydro_31_C"/>
</dbReference>
<dbReference type="AlphaFoldDB" id="A0A0A2H5Q1"/>
<feature type="domain" description="Glycoside hydrolase family 31 TIM barrel" evidence="5">
    <location>
        <begin position="251"/>
        <end position="579"/>
    </location>
</feature>
<dbReference type="InterPro" id="IPR000322">
    <property type="entry name" value="Glyco_hydro_31_TIM"/>
</dbReference>
<dbReference type="PATRIC" id="fig|1300343.5.peg.2668"/>
<evidence type="ECO:0000256" key="1">
    <source>
        <dbReference type="ARBA" id="ARBA00007806"/>
    </source>
</evidence>
<evidence type="ECO:0000313" key="10">
    <source>
        <dbReference type="Proteomes" id="UP000030140"/>
    </source>
</evidence>
<feature type="domain" description="Glycosyl hydrolase family 31 C-terminal" evidence="8">
    <location>
        <begin position="587"/>
        <end position="673"/>
    </location>
</feature>
<evidence type="ECO:0000256" key="2">
    <source>
        <dbReference type="ARBA" id="ARBA00022801"/>
    </source>
</evidence>
<dbReference type="InterPro" id="IPR011013">
    <property type="entry name" value="Gal_mutarotase_sf_dom"/>
</dbReference>
<organism evidence="9 10">
    <name type="scientific">Dokdonia donghaensis DSW-1</name>
    <dbReference type="NCBI Taxonomy" id="1300343"/>
    <lineage>
        <taxon>Bacteria</taxon>
        <taxon>Pseudomonadati</taxon>
        <taxon>Bacteroidota</taxon>
        <taxon>Flavobacteriia</taxon>
        <taxon>Flavobacteriales</taxon>
        <taxon>Flavobacteriaceae</taxon>
        <taxon>Dokdonia</taxon>
    </lineage>
</organism>
<reference evidence="9 10" key="1">
    <citation type="submission" date="2014-10" db="EMBL/GenBank/DDBJ databases">
        <title>Draft genome sequence of the proteorhodopsin-containing marine bacterium Dokdonia donghaensis.</title>
        <authorList>
            <person name="Gomez-Consarnau L."/>
            <person name="Gonzalez J.M."/>
            <person name="Riedel T."/>
            <person name="Jaenicke S."/>
            <person name="Wagner-Doebler I."/>
            <person name="Fuhrman J.A."/>
        </authorList>
    </citation>
    <scope>NUCLEOTIDE SEQUENCE [LARGE SCALE GENOMIC DNA]</scope>
    <source>
        <strain evidence="9 10">DSW-1</strain>
    </source>
</reference>
<keyword evidence="3 4" id="KW-0326">Glycosidase</keyword>
<evidence type="ECO:0000256" key="4">
    <source>
        <dbReference type="RuleBase" id="RU361185"/>
    </source>
</evidence>
<dbReference type="SUPFAM" id="SSF74650">
    <property type="entry name" value="Galactose mutarotase-like"/>
    <property type="match status" value="1"/>
</dbReference>
<dbReference type="InterPro" id="IPR025887">
    <property type="entry name" value="Glyco_hydro_31_N_dom"/>
</dbReference>
<feature type="domain" description="Glycoside hydrolase family 31 N-terminal" evidence="6">
    <location>
        <begin position="38"/>
        <end position="209"/>
    </location>
</feature>
<keyword evidence="10" id="KW-1185">Reference proteome</keyword>
<comment type="caution">
    <text evidence="9">The sequence shown here is derived from an EMBL/GenBank/DDBJ whole genome shotgun (WGS) entry which is preliminary data.</text>
</comment>
<proteinExistence type="inferred from homology"/>
<evidence type="ECO:0000259" key="8">
    <source>
        <dbReference type="Pfam" id="PF21365"/>
    </source>
</evidence>
<evidence type="ECO:0000256" key="3">
    <source>
        <dbReference type="ARBA" id="ARBA00023295"/>
    </source>
</evidence>
<evidence type="ECO:0000259" key="7">
    <source>
        <dbReference type="Pfam" id="PF17137"/>
    </source>
</evidence>
<evidence type="ECO:0000313" key="9">
    <source>
        <dbReference type="EMBL" id="KGO07960.1"/>
    </source>
</evidence>
<dbReference type="EMBL" id="JSAQ01000001">
    <property type="protein sequence ID" value="KGO07960.1"/>
    <property type="molecule type" value="Genomic_DNA"/>
</dbReference>
<dbReference type="RefSeq" id="WP_035328726.1">
    <property type="nucleotide sequence ID" value="NZ_CP015125.1"/>
</dbReference>
<dbReference type="Gene3D" id="2.60.40.1760">
    <property type="entry name" value="glycosyl hydrolase (family 31)"/>
    <property type="match status" value="1"/>
</dbReference>
<dbReference type="Pfam" id="PF17137">
    <property type="entry name" value="DUF5110"/>
    <property type="match status" value="1"/>
</dbReference>
<dbReference type="SUPFAM" id="SSF51445">
    <property type="entry name" value="(Trans)glycosidases"/>
    <property type="match status" value="1"/>
</dbReference>
<gene>
    <name evidence="9" type="ORF">NV36_04255</name>
</gene>
<dbReference type="Pfam" id="PF21365">
    <property type="entry name" value="Glyco_hydro_31_3rd"/>
    <property type="match status" value="1"/>
</dbReference>
<keyword evidence="2 4" id="KW-0378">Hydrolase</keyword>
<feature type="domain" description="DUF5110" evidence="7">
    <location>
        <begin position="690"/>
        <end position="757"/>
    </location>
</feature>
<dbReference type="InterPro" id="IPR033403">
    <property type="entry name" value="DUF5110"/>
</dbReference>
<dbReference type="Pfam" id="PF01055">
    <property type="entry name" value="Glyco_hydro_31_2nd"/>
    <property type="match status" value="1"/>
</dbReference>